<keyword evidence="2" id="KW-0732">Signal</keyword>
<evidence type="ECO:0000313" key="3">
    <source>
        <dbReference type="EMBL" id="MDC0718340.1"/>
    </source>
</evidence>
<gene>
    <name evidence="3" type="ORF">POL25_15640</name>
</gene>
<proteinExistence type="predicted"/>
<accession>A0ABT5DYW3</accession>
<feature type="compositionally biased region" description="Low complexity" evidence="1">
    <location>
        <begin position="203"/>
        <end position="213"/>
    </location>
</feature>
<dbReference type="Proteomes" id="UP001221686">
    <property type="component" value="Unassembled WGS sequence"/>
</dbReference>
<name>A0ABT5DYW3_9BACT</name>
<keyword evidence="4" id="KW-1185">Reference proteome</keyword>
<protein>
    <recommendedName>
        <fullName evidence="5">DUF3558 domain-containing protein</fullName>
    </recommendedName>
</protein>
<dbReference type="RefSeq" id="WP_272086818.1">
    <property type="nucleotide sequence ID" value="NZ_JAQNDL010000001.1"/>
</dbReference>
<comment type="caution">
    <text evidence="3">The sequence shown here is derived from an EMBL/GenBank/DDBJ whole genome shotgun (WGS) entry which is preliminary data.</text>
</comment>
<evidence type="ECO:0000256" key="2">
    <source>
        <dbReference type="SAM" id="SignalP"/>
    </source>
</evidence>
<evidence type="ECO:0000313" key="4">
    <source>
        <dbReference type="Proteomes" id="UP001221686"/>
    </source>
</evidence>
<evidence type="ECO:0008006" key="5">
    <source>
        <dbReference type="Google" id="ProtNLM"/>
    </source>
</evidence>
<dbReference type="EMBL" id="JAQNDL010000001">
    <property type="protein sequence ID" value="MDC0718340.1"/>
    <property type="molecule type" value="Genomic_DNA"/>
</dbReference>
<reference evidence="3 4" key="1">
    <citation type="submission" date="2022-11" db="EMBL/GenBank/DDBJ databases">
        <title>Minimal conservation of predation-associated metabolite biosynthetic gene clusters underscores biosynthetic potential of Myxococcota including descriptions for ten novel species: Archangium lansinium sp. nov., Myxococcus landrumus sp. nov., Nannocystis bai.</title>
        <authorList>
            <person name="Ahearne A."/>
            <person name="Stevens C."/>
            <person name="Dowd S."/>
        </authorList>
    </citation>
    <scope>NUCLEOTIDE SEQUENCE [LARGE SCALE GENOMIC DNA]</scope>
    <source>
        <strain evidence="3 4">BB15-2</strain>
    </source>
</reference>
<feature type="chain" id="PRO_5045173551" description="DUF3558 domain-containing protein" evidence="2">
    <location>
        <begin position="20"/>
        <end position="213"/>
    </location>
</feature>
<feature type="region of interest" description="Disordered" evidence="1">
    <location>
        <begin position="190"/>
        <end position="213"/>
    </location>
</feature>
<evidence type="ECO:0000256" key="1">
    <source>
        <dbReference type="SAM" id="MobiDB-lite"/>
    </source>
</evidence>
<organism evidence="3 4">
    <name type="scientific">Nannocystis bainbridge</name>
    <dbReference type="NCBI Taxonomy" id="2995303"/>
    <lineage>
        <taxon>Bacteria</taxon>
        <taxon>Pseudomonadati</taxon>
        <taxon>Myxococcota</taxon>
        <taxon>Polyangia</taxon>
        <taxon>Nannocystales</taxon>
        <taxon>Nannocystaceae</taxon>
        <taxon>Nannocystis</taxon>
    </lineage>
</organism>
<sequence>MATHVCVKLLLLLSLAAVACDDKGSSGAPSPGDKAAVSPRRALFNKAAAAFPAGDLAACTTPVEKPLRLVLRGQGGSGIPQTCGSTGFGEEEAWSNYRDGAGDWQEKKIEETTKLVLFQLKSEKLPQAAGTVLVPGVVEGRAVVFDDEGAPTCQVAIRAEGPSQAWTDRSNDNKDANRGLCSELSQAVTKALATPGAAPPAPADGSAPAPAAK</sequence>
<feature type="signal peptide" evidence="2">
    <location>
        <begin position="1"/>
        <end position="19"/>
    </location>
</feature>